<evidence type="ECO:0000313" key="2">
    <source>
        <dbReference type="EMBL" id="GEU56306.1"/>
    </source>
</evidence>
<sequence>VGDEAVYKEWDDRMEGAATTASRLEAEQDSEDGKMKITATIDGRIKTFTEASIRRHLKLEDLDGITTLPNTKVFEQLALIGAFKGFNGVDIPLFPTMLVPGQIDQAEPATMPHDLPLQRVQSLRSVEGSLTLNELIVLCNTLSKKVEDLQSNLQQIKLTCGVAYTKLILMVKKLEHKVKTSQHKRKERVVISDDEEDLEDPFKQRRKIAKIDENPSILLVHDEGTLRIQEDSDIQDRTSADTEILLDQEEPTELDVSSSKLVGGSRKKTVAKKRIGAKLDEESAKRQKLEDVIKEETTTKYEKEKEELTLSLKIIHNDDNEVNYEPLSKKFPIVIWEYSLPEKMEAKDMKERFQDHPLEGHLLLWGDLTMIFDPDKNDDLWMNQLNWKLLRWKLHENCGVHTLFMDGTPMEFNMLVEKNYPLIKELLEKMLNLQLKTKEASTMAFELIKFIKSLLEE</sequence>
<dbReference type="EMBL" id="BKCJ010003642">
    <property type="protein sequence ID" value="GEU56306.1"/>
    <property type="molecule type" value="Genomic_DNA"/>
</dbReference>
<name>A0A6L2L400_TANCI</name>
<dbReference type="AlphaFoldDB" id="A0A6L2L400"/>
<feature type="coiled-coil region" evidence="1">
    <location>
        <begin position="132"/>
        <end position="159"/>
    </location>
</feature>
<accession>A0A6L2L400</accession>
<proteinExistence type="predicted"/>
<gene>
    <name evidence="2" type="ORF">Tci_028284</name>
</gene>
<protein>
    <submittedName>
        <fullName evidence="2">Uncharacterized protein</fullName>
    </submittedName>
</protein>
<keyword evidence="1" id="KW-0175">Coiled coil</keyword>
<evidence type="ECO:0000256" key="1">
    <source>
        <dbReference type="SAM" id="Coils"/>
    </source>
</evidence>
<comment type="caution">
    <text evidence="2">The sequence shown here is derived from an EMBL/GenBank/DDBJ whole genome shotgun (WGS) entry which is preliminary data.</text>
</comment>
<reference evidence="2" key="1">
    <citation type="journal article" date="2019" name="Sci. Rep.">
        <title>Draft genome of Tanacetum cinerariifolium, the natural source of mosquito coil.</title>
        <authorList>
            <person name="Yamashiro T."/>
            <person name="Shiraishi A."/>
            <person name="Satake H."/>
            <person name="Nakayama K."/>
        </authorList>
    </citation>
    <scope>NUCLEOTIDE SEQUENCE</scope>
</reference>
<feature type="non-terminal residue" evidence="2">
    <location>
        <position position="1"/>
    </location>
</feature>
<organism evidence="2">
    <name type="scientific">Tanacetum cinerariifolium</name>
    <name type="common">Dalmatian daisy</name>
    <name type="synonym">Chrysanthemum cinerariifolium</name>
    <dbReference type="NCBI Taxonomy" id="118510"/>
    <lineage>
        <taxon>Eukaryota</taxon>
        <taxon>Viridiplantae</taxon>
        <taxon>Streptophyta</taxon>
        <taxon>Embryophyta</taxon>
        <taxon>Tracheophyta</taxon>
        <taxon>Spermatophyta</taxon>
        <taxon>Magnoliopsida</taxon>
        <taxon>eudicotyledons</taxon>
        <taxon>Gunneridae</taxon>
        <taxon>Pentapetalae</taxon>
        <taxon>asterids</taxon>
        <taxon>campanulids</taxon>
        <taxon>Asterales</taxon>
        <taxon>Asteraceae</taxon>
        <taxon>Asteroideae</taxon>
        <taxon>Anthemideae</taxon>
        <taxon>Anthemidinae</taxon>
        <taxon>Tanacetum</taxon>
    </lineage>
</organism>